<evidence type="ECO:0000259" key="6">
    <source>
        <dbReference type="Pfam" id="PF01266"/>
    </source>
</evidence>
<dbReference type="InterPro" id="IPR023209">
    <property type="entry name" value="DAO"/>
</dbReference>
<gene>
    <name evidence="7" type="ORF">CBYS24578_00016879</name>
</gene>
<dbReference type="GO" id="GO:0003884">
    <property type="term" value="F:D-amino-acid oxidase activity"/>
    <property type="evidence" value="ECO:0007669"/>
    <property type="project" value="InterPro"/>
</dbReference>
<dbReference type="SUPFAM" id="SSF54373">
    <property type="entry name" value="FAD-linked reductases, C-terminal domain"/>
    <property type="match status" value="1"/>
</dbReference>
<dbReference type="AlphaFoldDB" id="A0A9N9UNY8"/>
<name>A0A9N9UNY8_9HYPO</name>
<evidence type="ECO:0000256" key="2">
    <source>
        <dbReference type="ARBA" id="ARBA00006730"/>
    </source>
</evidence>
<dbReference type="Gene3D" id="3.30.9.10">
    <property type="entry name" value="D-Amino Acid Oxidase, subunit A, domain 2"/>
    <property type="match status" value="1"/>
</dbReference>
<dbReference type="EMBL" id="CABFNO020001508">
    <property type="protein sequence ID" value="CAG9993034.1"/>
    <property type="molecule type" value="Genomic_DNA"/>
</dbReference>
<dbReference type="PANTHER" id="PTHR11530">
    <property type="entry name" value="D-AMINO ACID OXIDASE"/>
    <property type="match status" value="1"/>
</dbReference>
<evidence type="ECO:0000313" key="8">
    <source>
        <dbReference type="Proteomes" id="UP000754883"/>
    </source>
</evidence>
<dbReference type="Proteomes" id="UP000754883">
    <property type="component" value="Unassembled WGS sequence"/>
</dbReference>
<organism evidence="7 8">
    <name type="scientific">Clonostachys byssicola</name>
    <dbReference type="NCBI Taxonomy" id="160290"/>
    <lineage>
        <taxon>Eukaryota</taxon>
        <taxon>Fungi</taxon>
        <taxon>Dikarya</taxon>
        <taxon>Ascomycota</taxon>
        <taxon>Pezizomycotina</taxon>
        <taxon>Sordariomycetes</taxon>
        <taxon>Hypocreomycetidae</taxon>
        <taxon>Hypocreales</taxon>
        <taxon>Bionectriaceae</taxon>
        <taxon>Clonostachys</taxon>
    </lineage>
</organism>
<evidence type="ECO:0000313" key="7">
    <source>
        <dbReference type="EMBL" id="CAG9993034.1"/>
    </source>
</evidence>
<dbReference type="InterPro" id="IPR006076">
    <property type="entry name" value="FAD-dep_OxRdtase"/>
</dbReference>
<dbReference type="GO" id="GO:0019478">
    <property type="term" value="P:D-amino acid catabolic process"/>
    <property type="evidence" value="ECO:0007669"/>
    <property type="project" value="TreeGrafter"/>
</dbReference>
<dbReference type="PANTHER" id="PTHR11530:SF11">
    <property type="entry name" value="D-ASPARTATE OXIDASE"/>
    <property type="match status" value="1"/>
</dbReference>
<evidence type="ECO:0000256" key="1">
    <source>
        <dbReference type="ARBA" id="ARBA00001974"/>
    </source>
</evidence>
<dbReference type="Pfam" id="PF01266">
    <property type="entry name" value="DAO"/>
    <property type="match status" value="1"/>
</dbReference>
<dbReference type="OrthoDB" id="2015447at2759"/>
<keyword evidence="8" id="KW-1185">Reference proteome</keyword>
<evidence type="ECO:0000256" key="4">
    <source>
        <dbReference type="ARBA" id="ARBA00022827"/>
    </source>
</evidence>
<evidence type="ECO:0000256" key="5">
    <source>
        <dbReference type="ARBA" id="ARBA00023002"/>
    </source>
</evidence>
<proteinExistence type="inferred from homology"/>
<keyword evidence="5" id="KW-0560">Oxidoreductase</keyword>
<dbReference type="GO" id="GO:0005737">
    <property type="term" value="C:cytoplasm"/>
    <property type="evidence" value="ECO:0007669"/>
    <property type="project" value="TreeGrafter"/>
</dbReference>
<evidence type="ECO:0000256" key="3">
    <source>
        <dbReference type="ARBA" id="ARBA00022630"/>
    </source>
</evidence>
<feature type="domain" description="FAD dependent oxidoreductase" evidence="6">
    <location>
        <begin position="92"/>
        <end position="300"/>
    </location>
</feature>
<protein>
    <recommendedName>
        <fullName evidence="6">FAD dependent oxidoreductase domain-containing protein</fullName>
    </recommendedName>
</protein>
<comment type="similarity">
    <text evidence="2">Belongs to the DAMOX/DASOX family.</text>
</comment>
<comment type="caution">
    <text evidence="7">The sequence shown here is derived from an EMBL/GenBank/DDBJ whole genome shotgun (WGS) entry which is preliminary data.</text>
</comment>
<dbReference type="SUPFAM" id="SSF51971">
    <property type="entry name" value="Nucleotide-binding domain"/>
    <property type="match status" value="1"/>
</dbReference>
<accession>A0A9N9UNY8</accession>
<sequence length="312" mass="34736">MPKITILGAGITGLAIASQLPSNYDITIVAKELPGDDTLKWASPWAGAIWMPIHGANAEEQRVQLNSLAFLTKLAASNPESTVRFEVLPKSRYPEGVKYAMKYNAVTMHPQNLIKWLESRLKAKGVKFHRAGVTSLGALKHMGHDVLINASGLGAAALKDVHDPQIMPCVTHLIEVRHPYDQIWMRHNKDYSVYTYILPRGDGTAVLGGSRFYGEWVPKIIPEVRQGIIDRLHKNLPEHFPADIKDIDFISDITGVHQQQEGGLKLYKQHLNGQDVVHAYAFRGGGFMLSFGLANEVAQMVNKHLFTYDARL</sequence>
<comment type="cofactor">
    <cofactor evidence="1">
        <name>FAD</name>
        <dbReference type="ChEBI" id="CHEBI:57692"/>
    </cofactor>
</comment>
<dbReference type="Gene3D" id="3.40.50.720">
    <property type="entry name" value="NAD(P)-binding Rossmann-like Domain"/>
    <property type="match status" value="1"/>
</dbReference>
<dbReference type="GO" id="GO:0071949">
    <property type="term" value="F:FAD binding"/>
    <property type="evidence" value="ECO:0007669"/>
    <property type="project" value="InterPro"/>
</dbReference>
<keyword evidence="3" id="KW-0285">Flavoprotein</keyword>
<reference evidence="7" key="1">
    <citation type="submission" date="2021-10" db="EMBL/GenBank/DDBJ databases">
        <authorList>
            <person name="Piombo E."/>
        </authorList>
    </citation>
    <scope>NUCLEOTIDE SEQUENCE</scope>
</reference>
<keyword evidence="4" id="KW-0274">FAD</keyword>